<dbReference type="PANTHER" id="PTHR43877:SF2">
    <property type="entry name" value="AMINOALKYLPHOSPHONATE N-ACETYLTRANSFERASE-RELATED"/>
    <property type="match status" value="1"/>
</dbReference>
<feature type="domain" description="N-acetyltransferase" evidence="3">
    <location>
        <begin position="6"/>
        <end position="141"/>
    </location>
</feature>
<evidence type="ECO:0000313" key="5">
    <source>
        <dbReference type="Proteomes" id="UP000072660"/>
    </source>
</evidence>
<dbReference type="OrthoDB" id="9796171at2"/>
<evidence type="ECO:0000259" key="3">
    <source>
        <dbReference type="PROSITE" id="PS51186"/>
    </source>
</evidence>
<organism evidence="4 5">
    <name type="scientific">Ventosimonas gracilis</name>
    <dbReference type="NCBI Taxonomy" id="1680762"/>
    <lineage>
        <taxon>Bacteria</taxon>
        <taxon>Pseudomonadati</taxon>
        <taxon>Pseudomonadota</taxon>
        <taxon>Gammaproteobacteria</taxon>
        <taxon>Pseudomonadales</taxon>
        <taxon>Ventosimonadaceae</taxon>
        <taxon>Ventosimonas</taxon>
    </lineage>
</organism>
<keyword evidence="5" id="KW-1185">Reference proteome</keyword>
<comment type="caution">
    <text evidence="4">The sequence shown here is derived from an EMBL/GenBank/DDBJ whole genome shotgun (WGS) entry which is preliminary data.</text>
</comment>
<evidence type="ECO:0000313" key="4">
    <source>
        <dbReference type="EMBL" id="KXU39152.1"/>
    </source>
</evidence>
<dbReference type="CDD" id="cd04301">
    <property type="entry name" value="NAT_SF"/>
    <property type="match status" value="1"/>
</dbReference>
<dbReference type="InterPro" id="IPR050832">
    <property type="entry name" value="Bact_Acetyltransf"/>
</dbReference>
<gene>
    <name evidence="4" type="ORF">AXE65_10065</name>
</gene>
<dbReference type="InterPro" id="IPR016181">
    <property type="entry name" value="Acyl_CoA_acyltransferase"/>
</dbReference>
<evidence type="ECO:0000256" key="1">
    <source>
        <dbReference type="ARBA" id="ARBA00022679"/>
    </source>
</evidence>
<dbReference type="Proteomes" id="UP000072660">
    <property type="component" value="Unassembled WGS sequence"/>
</dbReference>
<dbReference type="SUPFAM" id="SSF55729">
    <property type="entry name" value="Acyl-CoA N-acyltransferases (Nat)"/>
    <property type="match status" value="1"/>
</dbReference>
<keyword evidence="2" id="KW-0012">Acyltransferase</keyword>
<evidence type="ECO:0000256" key="2">
    <source>
        <dbReference type="ARBA" id="ARBA00023315"/>
    </source>
</evidence>
<dbReference type="RefSeq" id="WP_068387310.1">
    <property type="nucleotide sequence ID" value="NZ_LSZO01000038.1"/>
</dbReference>
<reference evidence="4 5" key="1">
    <citation type="submission" date="2016-02" db="EMBL/GenBank/DDBJ databases">
        <authorList>
            <person name="Wen L."/>
            <person name="He K."/>
            <person name="Yang H."/>
        </authorList>
    </citation>
    <scope>NUCLEOTIDE SEQUENCE [LARGE SCALE GENOMIC DNA]</scope>
    <source>
        <strain evidence="4 5">CV58</strain>
    </source>
</reference>
<dbReference type="InterPro" id="IPR000182">
    <property type="entry name" value="GNAT_dom"/>
</dbReference>
<dbReference type="Pfam" id="PF13673">
    <property type="entry name" value="Acetyltransf_10"/>
    <property type="match status" value="1"/>
</dbReference>
<dbReference type="PANTHER" id="PTHR43877">
    <property type="entry name" value="AMINOALKYLPHOSPHONATE N-ACETYLTRANSFERASE-RELATED-RELATED"/>
    <property type="match status" value="1"/>
</dbReference>
<accession>A0A139SXM2</accession>
<keyword evidence="1 4" id="KW-0808">Transferase</keyword>
<name>A0A139SXM2_9GAMM</name>
<protein>
    <submittedName>
        <fullName evidence="4">GNAT family acetyltransferase</fullName>
    </submittedName>
</protein>
<dbReference type="Gene3D" id="3.40.630.30">
    <property type="match status" value="1"/>
</dbReference>
<dbReference type="AlphaFoldDB" id="A0A139SXM2"/>
<dbReference type="PROSITE" id="PS51186">
    <property type="entry name" value="GNAT"/>
    <property type="match status" value="1"/>
</dbReference>
<sequence>MNNLSVRMACWRTDNAALRRIREQVFIAEQGVSPELEWDGEDSSAIHFLALDDHWPIGTARLSLDGHISRVCVLKDWRDLGVGEKILQTVIAEAERRGLDQQRLSAQVQATPFYQKQGFVIESPEFLDAGIAHVDMLRQSL</sequence>
<dbReference type="GO" id="GO:0016747">
    <property type="term" value="F:acyltransferase activity, transferring groups other than amino-acyl groups"/>
    <property type="evidence" value="ECO:0007669"/>
    <property type="project" value="InterPro"/>
</dbReference>
<proteinExistence type="predicted"/>
<dbReference type="EMBL" id="LSZO01000038">
    <property type="protein sequence ID" value="KXU39152.1"/>
    <property type="molecule type" value="Genomic_DNA"/>
</dbReference>